<accession>D0LHX5</accession>
<dbReference type="GO" id="GO:0016491">
    <property type="term" value="F:oxidoreductase activity"/>
    <property type="evidence" value="ECO:0007669"/>
    <property type="project" value="UniProtKB-KW"/>
</dbReference>
<evidence type="ECO:0000256" key="1">
    <source>
        <dbReference type="ARBA" id="ARBA00007118"/>
    </source>
</evidence>
<dbReference type="HOGENOM" id="CLU_070764_6_0_7"/>
<comment type="similarity">
    <text evidence="1">Belongs to the nitroreductase family.</text>
</comment>
<evidence type="ECO:0000313" key="5">
    <source>
        <dbReference type="Proteomes" id="UP000001880"/>
    </source>
</evidence>
<feature type="domain" description="Nitroreductase" evidence="3">
    <location>
        <begin position="15"/>
        <end position="159"/>
    </location>
</feature>
<evidence type="ECO:0000259" key="3">
    <source>
        <dbReference type="Pfam" id="PF00881"/>
    </source>
</evidence>
<dbReference type="EMBL" id="CP001804">
    <property type="protein sequence ID" value="ACY14804.1"/>
    <property type="molecule type" value="Genomic_DNA"/>
</dbReference>
<dbReference type="OrthoDB" id="9802510at2"/>
<dbReference type="Gene3D" id="3.40.109.10">
    <property type="entry name" value="NADH Oxidase"/>
    <property type="match status" value="1"/>
</dbReference>
<dbReference type="eggNOG" id="COG0778">
    <property type="taxonomic scope" value="Bacteria"/>
</dbReference>
<keyword evidence="2" id="KW-0560">Oxidoreductase</keyword>
<protein>
    <submittedName>
        <fullName evidence="4">Nitroreductase</fullName>
    </submittedName>
</protein>
<keyword evidence="5" id="KW-1185">Reference proteome</keyword>
<dbReference type="RefSeq" id="WP_012827412.1">
    <property type="nucleotide sequence ID" value="NC_013440.1"/>
</dbReference>
<gene>
    <name evidence="4" type="ordered locus">Hoch_2261</name>
</gene>
<reference evidence="4 5" key="1">
    <citation type="journal article" date="2010" name="Stand. Genomic Sci.">
        <title>Complete genome sequence of Haliangium ochraceum type strain (SMP-2).</title>
        <authorList>
            <consortium name="US DOE Joint Genome Institute (JGI-PGF)"/>
            <person name="Ivanova N."/>
            <person name="Daum C."/>
            <person name="Lang E."/>
            <person name="Abt B."/>
            <person name="Kopitz M."/>
            <person name="Saunders E."/>
            <person name="Lapidus A."/>
            <person name="Lucas S."/>
            <person name="Glavina Del Rio T."/>
            <person name="Nolan M."/>
            <person name="Tice H."/>
            <person name="Copeland A."/>
            <person name="Cheng J.F."/>
            <person name="Chen F."/>
            <person name="Bruce D."/>
            <person name="Goodwin L."/>
            <person name="Pitluck S."/>
            <person name="Mavromatis K."/>
            <person name="Pati A."/>
            <person name="Mikhailova N."/>
            <person name="Chen A."/>
            <person name="Palaniappan K."/>
            <person name="Land M."/>
            <person name="Hauser L."/>
            <person name="Chang Y.J."/>
            <person name="Jeffries C.D."/>
            <person name="Detter J.C."/>
            <person name="Brettin T."/>
            <person name="Rohde M."/>
            <person name="Goker M."/>
            <person name="Bristow J."/>
            <person name="Markowitz V."/>
            <person name="Eisen J.A."/>
            <person name="Hugenholtz P."/>
            <person name="Kyrpides N.C."/>
            <person name="Klenk H.P."/>
        </authorList>
    </citation>
    <scope>NUCLEOTIDE SEQUENCE [LARGE SCALE GENOMIC DNA]</scope>
    <source>
        <strain evidence="5">DSM 14365 / CIP 107738 / JCM 11303 / AJ 13395 / SMP-2</strain>
    </source>
</reference>
<dbReference type="CDD" id="cd02138">
    <property type="entry name" value="TdsD-like"/>
    <property type="match status" value="1"/>
</dbReference>
<sequence length="201" mass="22322">MTNAATTQHAVTDDIAKRYSPRAFSDRELSDEDLRSLLEAARWAASCFNGQPWRFIVATRRQPELFEKIASCLIPFNRDWAEKAQALLFTVAQTQFEHNGKPNAHAWHDVGQAAASMALQAANMGIQIHQMAGIEADKVRESFALPEGYEPVAGVAIGYPGDADSLPEKLRERELAPRERKPLSEIVFGDTWGETSPLIES</sequence>
<dbReference type="PANTHER" id="PTHR43673">
    <property type="entry name" value="NAD(P)H NITROREDUCTASE YDGI-RELATED"/>
    <property type="match status" value="1"/>
</dbReference>
<dbReference type="Pfam" id="PF00881">
    <property type="entry name" value="Nitroreductase"/>
    <property type="match status" value="1"/>
</dbReference>
<name>D0LHX5_HALO1</name>
<evidence type="ECO:0000313" key="4">
    <source>
        <dbReference type="EMBL" id="ACY14804.1"/>
    </source>
</evidence>
<dbReference type="Proteomes" id="UP000001880">
    <property type="component" value="Chromosome"/>
</dbReference>
<evidence type="ECO:0000256" key="2">
    <source>
        <dbReference type="ARBA" id="ARBA00023002"/>
    </source>
</evidence>
<dbReference type="InterPro" id="IPR029479">
    <property type="entry name" value="Nitroreductase"/>
</dbReference>
<organism evidence="4 5">
    <name type="scientific">Haliangium ochraceum (strain DSM 14365 / JCM 11303 / SMP-2)</name>
    <dbReference type="NCBI Taxonomy" id="502025"/>
    <lineage>
        <taxon>Bacteria</taxon>
        <taxon>Pseudomonadati</taxon>
        <taxon>Myxococcota</taxon>
        <taxon>Polyangia</taxon>
        <taxon>Haliangiales</taxon>
        <taxon>Kofleriaceae</taxon>
        <taxon>Haliangium</taxon>
    </lineage>
</organism>
<dbReference type="STRING" id="502025.Hoch_2261"/>
<proteinExistence type="inferred from homology"/>
<dbReference type="SUPFAM" id="SSF55469">
    <property type="entry name" value="FMN-dependent nitroreductase-like"/>
    <property type="match status" value="1"/>
</dbReference>
<dbReference type="AlphaFoldDB" id="D0LHX5"/>
<dbReference type="InterPro" id="IPR000415">
    <property type="entry name" value="Nitroreductase-like"/>
</dbReference>
<dbReference type="KEGG" id="hoh:Hoch_2261"/>
<dbReference type="PANTHER" id="PTHR43673:SF10">
    <property type="entry name" value="NADH DEHYDROGENASE_NAD(P)H NITROREDUCTASE XCC3605-RELATED"/>
    <property type="match status" value="1"/>
</dbReference>